<dbReference type="GO" id="GO:0016301">
    <property type="term" value="F:kinase activity"/>
    <property type="evidence" value="ECO:0007669"/>
    <property type="project" value="UniProtKB-KW"/>
</dbReference>
<dbReference type="RefSeq" id="WP_125048875.1">
    <property type="nucleotide sequence ID" value="NZ_BHZC01000001.1"/>
</dbReference>
<dbReference type="InterPro" id="IPR006083">
    <property type="entry name" value="PRK/URK"/>
</dbReference>
<evidence type="ECO:0000313" key="2">
    <source>
        <dbReference type="EMBL" id="GCD40100.1"/>
    </source>
</evidence>
<dbReference type="GeneID" id="95626577"/>
<comment type="caution">
    <text evidence="2">The sequence shown here is derived from an EMBL/GenBank/DDBJ whole genome shotgun (WGS) entry which is preliminary data.</text>
</comment>
<proteinExistence type="predicted"/>
<dbReference type="OrthoDB" id="9777642at2"/>
<dbReference type="AlphaFoldDB" id="A0A7U9Q2P5"/>
<dbReference type="InterPro" id="IPR027417">
    <property type="entry name" value="P-loop_NTPase"/>
</dbReference>
<feature type="domain" description="Phosphoribulokinase/uridine kinase" evidence="1">
    <location>
        <begin position="77"/>
        <end position="165"/>
    </location>
</feature>
<sequence>MLLTLTGGSGAGKTTLADALTATAPRVSTRVLHGDDYYFGTPEHGGVWRYDDAGVPHLDYGSPRSMDFDRLTHDADAALATASVVIVEGLFAHHTAPSARCPRLDVFVDLPADLRLVRKIQRKCLHHGFPLDVLLHNYLHHRRDAHEQHVEPARDASDLILDATQPADTLAQEVWSEARTRLRHHLSPKANSAVPTYRYRGAIVDFLNT</sequence>
<dbReference type="SUPFAM" id="SSF52540">
    <property type="entry name" value="P-loop containing nucleoside triphosphate hydrolases"/>
    <property type="match status" value="1"/>
</dbReference>
<name>A0A7U9Q2P5_9ACTN</name>
<protein>
    <submittedName>
        <fullName evidence="2">Uridine kinase</fullName>
    </submittedName>
</protein>
<dbReference type="Proteomes" id="UP000287830">
    <property type="component" value="Unassembled WGS sequence"/>
</dbReference>
<dbReference type="GO" id="GO:0005524">
    <property type="term" value="F:ATP binding"/>
    <property type="evidence" value="ECO:0007669"/>
    <property type="project" value="InterPro"/>
</dbReference>
<organism evidence="2 3">
    <name type="scientific">Streptomyces chrestomyceticus JCM 4735</name>
    <dbReference type="NCBI Taxonomy" id="1306181"/>
    <lineage>
        <taxon>Bacteria</taxon>
        <taxon>Bacillati</taxon>
        <taxon>Actinomycetota</taxon>
        <taxon>Actinomycetes</taxon>
        <taxon>Kitasatosporales</taxon>
        <taxon>Streptomycetaceae</taxon>
        <taxon>Streptomyces</taxon>
    </lineage>
</organism>
<dbReference type="Gene3D" id="3.40.50.300">
    <property type="entry name" value="P-loop containing nucleotide triphosphate hydrolases"/>
    <property type="match status" value="2"/>
</dbReference>
<dbReference type="Pfam" id="PF00485">
    <property type="entry name" value="PRK"/>
    <property type="match status" value="1"/>
</dbReference>
<keyword evidence="2" id="KW-0808">Transferase</keyword>
<evidence type="ECO:0000313" key="3">
    <source>
        <dbReference type="Proteomes" id="UP000287830"/>
    </source>
</evidence>
<reference evidence="2 3" key="1">
    <citation type="submission" date="2018-11" db="EMBL/GenBank/DDBJ databases">
        <title>Whole genome sequence of Streptomyces chrestomyceticus NBRC 13444(T).</title>
        <authorList>
            <person name="Komaki H."/>
            <person name="Tamura T."/>
        </authorList>
    </citation>
    <scope>NUCLEOTIDE SEQUENCE [LARGE SCALE GENOMIC DNA]</scope>
    <source>
        <strain evidence="2 3">NBRC 13444</strain>
    </source>
</reference>
<accession>A0A7U9Q2P5</accession>
<evidence type="ECO:0000259" key="1">
    <source>
        <dbReference type="Pfam" id="PF00485"/>
    </source>
</evidence>
<dbReference type="EMBL" id="BHZC01000001">
    <property type="protein sequence ID" value="GCD40100.1"/>
    <property type="molecule type" value="Genomic_DNA"/>
</dbReference>
<gene>
    <name evidence="2" type="primary">udk</name>
    <name evidence="2" type="ORF">OEIGOIKO_07957</name>
</gene>
<keyword evidence="2" id="KW-0418">Kinase</keyword>
<dbReference type="PANTHER" id="PTHR10285">
    <property type="entry name" value="URIDINE KINASE"/>
    <property type="match status" value="1"/>
</dbReference>